<proteinExistence type="predicted"/>
<accession>A0A0M8ZVC3</accession>
<dbReference type="Proteomes" id="UP000053105">
    <property type="component" value="Unassembled WGS sequence"/>
</dbReference>
<dbReference type="AlphaFoldDB" id="A0A0M8ZVC3"/>
<sequence>MEHEIARTASILRTGSKNVRDHSKFQNESSCSLATQKKKKEKHVINLYISIV</sequence>
<protein>
    <submittedName>
        <fullName evidence="1">Uncharacterized protein</fullName>
    </submittedName>
</protein>
<evidence type="ECO:0000313" key="1">
    <source>
        <dbReference type="EMBL" id="KOX70289.1"/>
    </source>
</evidence>
<reference evidence="1 2" key="1">
    <citation type="submission" date="2015-07" db="EMBL/GenBank/DDBJ databases">
        <title>The genome of Melipona quadrifasciata.</title>
        <authorList>
            <person name="Pan H."/>
            <person name="Kapheim K."/>
        </authorList>
    </citation>
    <scope>NUCLEOTIDE SEQUENCE [LARGE SCALE GENOMIC DNA]</scope>
    <source>
        <strain evidence="1">0111107301</strain>
        <tissue evidence="1">Whole body</tissue>
    </source>
</reference>
<keyword evidence="2" id="KW-1185">Reference proteome</keyword>
<name>A0A0M8ZVC3_9HYME</name>
<evidence type="ECO:0000313" key="2">
    <source>
        <dbReference type="Proteomes" id="UP000053105"/>
    </source>
</evidence>
<dbReference type="EMBL" id="KQ435866">
    <property type="protein sequence ID" value="KOX70289.1"/>
    <property type="molecule type" value="Genomic_DNA"/>
</dbReference>
<organism evidence="1 2">
    <name type="scientific">Melipona quadrifasciata</name>
    <dbReference type="NCBI Taxonomy" id="166423"/>
    <lineage>
        <taxon>Eukaryota</taxon>
        <taxon>Metazoa</taxon>
        <taxon>Ecdysozoa</taxon>
        <taxon>Arthropoda</taxon>
        <taxon>Hexapoda</taxon>
        <taxon>Insecta</taxon>
        <taxon>Pterygota</taxon>
        <taxon>Neoptera</taxon>
        <taxon>Endopterygota</taxon>
        <taxon>Hymenoptera</taxon>
        <taxon>Apocrita</taxon>
        <taxon>Aculeata</taxon>
        <taxon>Apoidea</taxon>
        <taxon>Anthophila</taxon>
        <taxon>Apidae</taxon>
        <taxon>Melipona</taxon>
    </lineage>
</organism>
<gene>
    <name evidence="1" type="ORF">WN51_05406</name>
</gene>